<proteinExistence type="predicted"/>
<dbReference type="PhylomeDB" id="A7T3H5"/>
<evidence type="ECO:0008006" key="3">
    <source>
        <dbReference type="Google" id="ProtNLM"/>
    </source>
</evidence>
<evidence type="ECO:0000313" key="2">
    <source>
        <dbReference type="Proteomes" id="UP000001593"/>
    </source>
</evidence>
<dbReference type="HOGENOM" id="CLU_1476844_0_0_1"/>
<reference evidence="1 2" key="1">
    <citation type="journal article" date="2007" name="Science">
        <title>Sea anemone genome reveals ancestral eumetazoan gene repertoire and genomic organization.</title>
        <authorList>
            <person name="Putnam N.H."/>
            <person name="Srivastava M."/>
            <person name="Hellsten U."/>
            <person name="Dirks B."/>
            <person name="Chapman J."/>
            <person name="Salamov A."/>
            <person name="Terry A."/>
            <person name="Shapiro H."/>
            <person name="Lindquist E."/>
            <person name="Kapitonov V.V."/>
            <person name="Jurka J."/>
            <person name="Genikhovich G."/>
            <person name="Grigoriev I.V."/>
            <person name="Lucas S.M."/>
            <person name="Steele R.E."/>
            <person name="Finnerty J.R."/>
            <person name="Technau U."/>
            <person name="Martindale M.Q."/>
            <person name="Rokhsar D.S."/>
        </authorList>
    </citation>
    <scope>NUCLEOTIDE SEQUENCE [LARGE SCALE GENOMIC DNA]</scope>
    <source>
        <strain evidence="2">CH2 X CH6</strain>
    </source>
</reference>
<organism evidence="1 2">
    <name type="scientific">Nematostella vectensis</name>
    <name type="common">Starlet sea anemone</name>
    <dbReference type="NCBI Taxonomy" id="45351"/>
    <lineage>
        <taxon>Eukaryota</taxon>
        <taxon>Metazoa</taxon>
        <taxon>Cnidaria</taxon>
        <taxon>Anthozoa</taxon>
        <taxon>Hexacorallia</taxon>
        <taxon>Actiniaria</taxon>
        <taxon>Edwardsiidae</taxon>
        <taxon>Nematostella</taxon>
    </lineage>
</organism>
<dbReference type="GO" id="GO:0016491">
    <property type="term" value="F:oxidoreductase activity"/>
    <property type="evidence" value="ECO:0000318"/>
    <property type="project" value="GO_Central"/>
</dbReference>
<dbReference type="PANTHER" id="PTHR12697:SF20">
    <property type="entry name" value="HEAT REPEAT-CONTAINING PROTEIN 4"/>
    <property type="match status" value="1"/>
</dbReference>
<dbReference type="Gene3D" id="1.25.10.10">
    <property type="entry name" value="Leucine-rich Repeat Variant"/>
    <property type="match status" value="1"/>
</dbReference>
<dbReference type="AlphaFoldDB" id="A7T3H5"/>
<gene>
    <name evidence="1" type="ORF">NEMVEDRAFT_v1g221804</name>
</gene>
<keyword evidence="2" id="KW-1185">Reference proteome</keyword>
<dbReference type="eggNOG" id="ENOG502QPUU">
    <property type="taxonomic scope" value="Eukaryota"/>
</dbReference>
<dbReference type="PANTHER" id="PTHR12697">
    <property type="entry name" value="PBS LYASE HEAT-LIKE PROTEIN"/>
    <property type="match status" value="1"/>
</dbReference>
<evidence type="ECO:0000313" key="1">
    <source>
        <dbReference type="EMBL" id="EDO29490.1"/>
    </source>
</evidence>
<dbReference type="InterPro" id="IPR011989">
    <property type="entry name" value="ARM-like"/>
</dbReference>
<sequence>MERWGTMNGKVGKLGMERWGTMNGKLVHDTLRERIMTGNERAQVDALKKLSNLGIMTVRLLPALIDCFRSEYVSVRIEAAMAAGQLRITDDKLLEGLLDMASNDRSWKVKAHAIKALGCVGIVTERVIDVLLWAIRYEKVAAVRAEACNAVAALRIRDERMLSVLQDRLVVESDDLVKRSGFR</sequence>
<dbReference type="InterPro" id="IPR016024">
    <property type="entry name" value="ARM-type_fold"/>
</dbReference>
<dbReference type="InParanoid" id="A7T3H5"/>
<dbReference type="Pfam" id="PF13646">
    <property type="entry name" value="HEAT_2"/>
    <property type="match status" value="1"/>
</dbReference>
<dbReference type="EMBL" id="DS470513">
    <property type="protein sequence ID" value="EDO29490.1"/>
    <property type="molecule type" value="Genomic_DNA"/>
</dbReference>
<protein>
    <recommendedName>
        <fullName evidence="3">HEAT repeat domain-containing protein</fullName>
    </recommendedName>
</protein>
<dbReference type="Proteomes" id="UP000001593">
    <property type="component" value="Unassembled WGS sequence"/>
</dbReference>
<dbReference type="OMA" id="MERWGTM"/>
<dbReference type="SUPFAM" id="SSF48371">
    <property type="entry name" value="ARM repeat"/>
    <property type="match status" value="1"/>
</dbReference>
<name>A7T3H5_NEMVE</name>
<accession>A7T3H5</accession>